<evidence type="ECO:0000256" key="7">
    <source>
        <dbReference type="RuleBase" id="RU079119"/>
    </source>
</evidence>
<evidence type="ECO:0000256" key="2">
    <source>
        <dbReference type="ARBA" id="ARBA00022679"/>
    </source>
</evidence>
<comment type="catalytic activity">
    <reaction evidence="7">
        <text>L-cysteinyl-[protein] + hexadecanoyl-CoA = S-hexadecanoyl-L-cysteinyl-[protein] + CoA</text>
        <dbReference type="Rhea" id="RHEA:36683"/>
        <dbReference type="Rhea" id="RHEA-COMP:10131"/>
        <dbReference type="Rhea" id="RHEA-COMP:11032"/>
        <dbReference type="ChEBI" id="CHEBI:29950"/>
        <dbReference type="ChEBI" id="CHEBI:57287"/>
        <dbReference type="ChEBI" id="CHEBI:57379"/>
        <dbReference type="ChEBI" id="CHEBI:74151"/>
        <dbReference type="EC" id="2.3.1.225"/>
    </reaction>
</comment>
<feature type="transmembrane region" description="Helical" evidence="7">
    <location>
        <begin position="192"/>
        <end position="214"/>
    </location>
</feature>
<accession>A0ABD1JJM0</accession>
<evidence type="ECO:0000256" key="6">
    <source>
        <dbReference type="ARBA" id="ARBA00023315"/>
    </source>
</evidence>
<dbReference type="GO" id="GO:0019706">
    <property type="term" value="F:protein-cysteine S-palmitoyltransferase activity"/>
    <property type="evidence" value="ECO:0007669"/>
    <property type="project" value="UniProtKB-EC"/>
</dbReference>
<feature type="domain" description="Palmitoyltransferase DHHC" evidence="9">
    <location>
        <begin position="99"/>
        <end position="223"/>
    </location>
</feature>
<evidence type="ECO:0000313" key="10">
    <source>
        <dbReference type="EMBL" id="KAL2086845.1"/>
    </source>
</evidence>
<evidence type="ECO:0000259" key="9">
    <source>
        <dbReference type="Pfam" id="PF01529"/>
    </source>
</evidence>
<feature type="region of interest" description="Disordered" evidence="8">
    <location>
        <begin position="235"/>
        <end position="259"/>
    </location>
</feature>
<feature type="transmembrane region" description="Helical" evidence="7">
    <location>
        <begin position="166"/>
        <end position="186"/>
    </location>
</feature>
<dbReference type="GO" id="GO:0016020">
    <property type="term" value="C:membrane"/>
    <property type="evidence" value="ECO:0007669"/>
    <property type="project" value="UniProtKB-SubCell"/>
</dbReference>
<feature type="transmembrane region" description="Helical" evidence="7">
    <location>
        <begin position="67"/>
        <end position="87"/>
    </location>
</feature>
<feature type="compositionally biased region" description="Basic and acidic residues" evidence="8">
    <location>
        <begin position="235"/>
        <end position="248"/>
    </location>
</feature>
<evidence type="ECO:0000256" key="3">
    <source>
        <dbReference type="ARBA" id="ARBA00022692"/>
    </source>
</evidence>
<evidence type="ECO:0000313" key="11">
    <source>
        <dbReference type="Proteomes" id="UP001591681"/>
    </source>
</evidence>
<comment type="similarity">
    <text evidence="7">Belongs to the DHHC palmitoyltransferase family.</text>
</comment>
<keyword evidence="6 7" id="KW-0012">Acyltransferase</keyword>
<dbReference type="InterPro" id="IPR039859">
    <property type="entry name" value="PFA4/ZDH16/20/ERF2-like"/>
</dbReference>
<keyword evidence="5 7" id="KW-0472">Membrane</keyword>
<comment type="caution">
    <text evidence="10">The sequence shown here is derived from an EMBL/GenBank/DDBJ whole genome shotgun (WGS) entry which is preliminary data.</text>
</comment>
<dbReference type="PROSITE" id="PS50216">
    <property type="entry name" value="DHHC"/>
    <property type="match status" value="1"/>
</dbReference>
<proteinExistence type="inferred from homology"/>
<reference evidence="10 11" key="1">
    <citation type="submission" date="2024-09" db="EMBL/GenBank/DDBJ databases">
        <title>A chromosome-level genome assembly of Gray's grenadier anchovy, Coilia grayii.</title>
        <authorList>
            <person name="Fu Z."/>
        </authorList>
    </citation>
    <scope>NUCLEOTIDE SEQUENCE [LARGE SCALE GENOMIC DNA]</scope>
    <source>
        <strain evidence="10">G4</strain>
        <tissue evidence="10">Muscle</tissue>
    </source>
</reference>
<gene>
    <name evidence="10" type="ORF">ACEWY4_017904</name>
</gene>
<feature type="transmembrane region" description="Helical" evidence="7">
    <location>
        <begin position="119"/>
        <end position="145"/>
    </location>
</feature>
<sequence length="282" mass="31841">MRVTMATSRYLLRKAMSVTSPPNPKGCCARPHGKIAPTHAGGQSEPVTPVLYGSRNGWTLPPTKKQLVVWMYYAYFAVVTLGIYIPLLPSPWNLVSYGCVIDFDHHSMWLNTCIGRRNYWFFFAMVVRGVILLLLVVVIALFVFIEHYVNPSMLRTAPQFQNVKSSAWFLFLPLAAVEVNTVWLLVLAGFSMLLGLNSLVRMTYLLGFNIYLLCKNISTYDYILRAREAERDAEAALKEPSPDVDESRTPATPVETTSEKAVEIQSLAIEFESTVEYIDEQN</sequence>
<comment type="subcellular location">
    <subcellularLocation>
        <location evidence="1">Membrane</location>
        <topology evidence="1">Multi-pass membrane protein</topology>
    </subcellularLocation>
</comment>
<organism evidence="10 11">
    <name type="scientific">Coilia grayii</name>
    <name type="common">Gray's grenadier anchovy</name>
    <dbReference type="NCBI Taxonomy" id="363190"/>
    <lineage>
        <taxon>Eukaryota</taxon>
        <taxon>Metazoa</taxon>
        <taxon>Chordata</taxon>
        <taxon>Craniata</taxon>
        <taxon>Vertebrata</taxon>
        <taxon>Euteleostomi</taxon>
        <taxon>Actinopterygii</taxon>
        <taxon>Neopterygii</taxon>
        <taxon>Teleostei</taxon>
        <taxon>Clupei</taxon>
        <taxon>Clupeiformes</taxon>
        <taxon>Clupeoidei</taxon>
        <taxon>Engraulidae</taxon>
        <taxon>Coilinae</taxon>
        <taxon>Coilia</taxon>
    </lineage>
</organism>
<dbReference type="AlphaFoldDB" id="A0ABD1JJM0"/>
<dbReference type="EC" id="2.3.1.225" evidence="7"/>
<evidence type="ECO:0000256" key="8">
    <source>
        <dbReference type="SAM" id="MobiDB-lite"/>
    </source>
</evidence>
<keyword evidence="2 7" id="KW-0808">Transferase</keyword>
<keyword evidence="4 7" id="KW-1133">Transmembrane helix</keyword>
<protein>
    <recommendedName>
        <fullName evidence="7">Palmitoyltransferase</fullName>
        <ecNumber evidence="7">2.3.1.225</ecNumber>
    </recommendedName>
</protein>
<dbReference type="EMBL" id="JBHFQA010000015">
    <property type="protein sequence ID" value="KAL2086845.1"/>
    <property type="molecule type" value="Genomic_DNA"/>
</dbReference>
<evidence type="ECO:0000256" key="4">
    <source>
        <dbReference type="ARBA" id="ARBA00022989"/>
    </source>
</evidence>
<name>A0ABD1JJM0_9TELE</name>
<evidence type="ECO:0000256" key="1">
    <source>
        <dbReference type="ARBA" id="ARBA00004141"/>
    </source>
</evidence>
<dbReference type="InterPro" id="IPR001594">
    <property type="entry name" value="Palmitoyltrfase_DHHC"/>
</dbReference>
<dbReference type="PANTHER" id="PTHR22883:SF22">
    <property type="entry name" value="PALMITOYLTRANSFERASE ZDHHC11-RELATED"/>
    <property type="match status" value="1"/>
</dbReference>
<evidence type="ECO:0000256" key="5">
    <source>
        <dbReference type="ARBA" id="ARBA00023136"/>
    </source>
</evidence>
<dbReference type="Pfam" id="PF01529">
    <property type="entry name" value="DHHC"/>
    <property type="match status" value="1"/>
</dbReference>
<dbReference type="PANTHER" id="PTHR22883">
    <property type="entry name" value="ZINC FINGER DHHC DOMAIN CONTAINING PROTEIN"/>
    <property type="match status" value="1"/>
</dbReference>
<dbReference type="Proteomes" id="UP001591681">
    <property type="component" value="Unassembled WGS sequence"/>
</dbReference>
<keyword evidence="3 7" id="KW-0812">Transmembrane</keyword>
<keyword evidence="11" id="KW-1185">Reference proteome</keyword>
<comment type="domain">
    <text evidence="7">The DHHC domain is required for palmitoyltransferase activity.</text>
</comment>